<reference evidence="1" key="1">
    <citation type="submission" date="2017-07" db="EMBL/GenBank/DDBJ databases">
        <title>Taro Niue Genome Assembly and Annotation.</title>
        <authorList>
            <person name="Atibalentja N."/>
            <person name="Keating K."/>
            <person name="Fields C.J."/>
        </authorList>
    </citation>
    <scope>NUCLEOTIDE SEQUENCE</scope>
    <source>
        <strain evidence="1">Niue_2</strain>
        <tissue evidence="1">Leaf</tissue>
    </source>
</reference>
<organism evidence="1 2">
    <name type="scientific">Colocasia esculenta</name>
    <name type="common">Wild taro</name>
    <name type="synonym">Arum esculentum</name>
    <dbReference type="NCBI Taxonomy" id="4460"/>
    <lineage>
        <taxon>Eukaryota</taxon>
        <taxon>Viridiplantae</taxon>
        <taxon>Streptophyta</taxon>
        <taxon>Embryophyta</taxon>
        <taxon>Tracheophyta</taxon>
        <taxon>Spermatophyta</taxon>
        <taxon>Magnoliopsida</taxon>
        <taxon>Liliopsida</taxon>
        <taxon>Araceae</taxon>
        <taxon>Aroideae</taxon>
        <taxon>Colocasieae</taxon>
        <taxon>Colocasia</taxon>
    </lineage>
</organism>
<dbReference type="EMBL" id="NMUH01005334">
    <property type="protein sequence ID" value="MQM12495.1"/>
    <property type="molecule type" value="Genomic_DNA"/>
</dbReference>
<dbReference type="AlphaFoldDB" id="A0A843X464"/>
<comment type="caution">
    <text evidence="1">The sequence shown here is derived from an EMBL/GenBank/DDBJ whole genome shotgun (WGS) entry which is preliminary data.</text>
</comment>
<evidence type="ECO:0000313" key="1">
    <source>
        <dbReference type="EMBL" id="MQM12495.1"/>
    </source>
</evidence>
<proteinExistence type="predicted"/>
<gene>
    <name evidence="1" type="ORF">Taro_045415</name>
</gene>
<sequence length="47" mass="5360">MFLDCGPELPYIDTGLQQTQRGRRTAWCGDLLLPQLPRTPPHDPNKI</sequence>
<name>A0A843X464_COLES</name>
<evidence type="ECO:0000313" key="2">
    <source>
        <dbReference type="Proteomes" id="UP000652761"/>
    </source>
</evidence>
<keyword evidence="2" id="KW-1185">Reference proteome</keyword>
<protein>
    <submittedName>
        <fullName evidence="1">Uncharacterized protein</fullName>
    </submittedName>
</protein>
<dbReference type="Proteomes" id="UP000652761">
    <property type="component" value="Unassembled WGS sequence"/>
</dbReference>
<accession>A0A843X464</accession>